<proteinExistence type="predicted"/>
<evidence type="ECO:0000313" key="3">
    <source>
        <dbReference type="Proteomes" id="UP000076858"/>
    </source>
</evidence>
<protein>
    <submittedName>
        <fullName evidence="2">Uncharacterized protein</fullName>
    </submittedName>
</protein>
<organism evidence="2 3">
    <name type="scientific">Daphnia magna</name>
    <dbReference type="NCBI Taxonomy" id="35525"/>
    <lineage>
        <taxon>Eukaryota</taxon>
        <taxon>Metazoa</taxon>
        <taxon>Ecdysozoa</taxon>
        <taxon>Arthropoda</taxon>
        <taxon>Crustacea</taxon>
        <taxon>Branchiopoda</taxon>
        <taxon>Diplostraca</taxon>
        <taxon>Cladocera</taxon>
        <taxon>Anomopoda</taxon>
        <taxon>Daphniidae</taxon>
        <taxon>Daphnia</taxon>
    </lineage>
</organism>
<reference evidence="2 3" key="1">
    <citation type="submission" date="2016-03" db="EMBL/GenBank/DDBJ databases">
        <title>EvidentialGene: Evidence-directed Construction of Genes on Genomes.</title>
        <authorList>
            <person name="Gilbert D.G."/>
            <person name="Choi J.-H."/>
            <person name="Mockaitis K."/>
            <person name="Colbourne J."/>
            <person name="Pfrender M."/>
        </authorList>
    </citation>
    <scope>NUCLEOTIDE SEQUENCE [LARGE SCALE GENOMIC DNA]</scope>
    <source>
        <strain evidence="2 3">Xinb3</strain>
        <tissue evidence="2">Complete organism</tissue>
    </source>
</reference>
<keyword evidence="3" id="KW-1185">Reference proteome</keyword>
<keyword evidence="1" id="KW-0812">Transmembrane</keyword>
<dbReference type="Proteomes" id="UP000076858">
    <property type="component" value="Unassembled WGS sequence"/>
</dbReference>
<accession>A0A164R9C8</accession>
<keyword evidence="1" id="KW-0472">Membrane</keyword>
<evidence type="ECO:0000313" key="2">
    <source>
        <dbReference type="EMBL" id="KZS08450.1"/>
    </source>
</evidence>
<evidence type="ECO:0000256" key="1">
    <source>
        <dbReference type="SAM" id="Phobius"/>
    </source>
</evidence>
<comment type="caution">
    <text evidence="2">The sequence shown here is derived from an EMBL/GenBank/DDBJ whole genome shotgun (WGS) entry which is preliminary data.</text>
</comment>
<keyword evidence="1" id="KW-1133">Transmembrane helix</keyword>
<feature type="transmembrane region" description="Helical" evidence="1">
    <location>
        <begin position="28"/>
        <end position="46"/>
    </location>
</feature>
<sequence>MFCFLCVCVCVCVYVCVCFKRFLFYFFYLSFVFSFLYFIYIFFWGGGRRNTGKIKREGGETKINKQKGTFLSFFLAKQLINSSRCLFAHRDASSTHYGLLVIHSFHFLIPPLLYLFICLPSPFFNAHRLLPFTPINRLLSLST</sequence>
<gene>
    <name evidence="2" type="ORF">APZ42_027547</name>
</gene>
<dbReference type="AlphaFoldDB" id="A0A164R9C8"/>
<dbReference type="EMBL" id="LRGB01002194">
    <property type="protein sequence ID" value="KZS08450.1"/>
    <property type="molecule type" value="Genomic_DNA"/>
</dbReference>
<name>A0A164R9C8_9CRUS</name>
<feature type="transmembrane region" description="Helical" evidence="1">
    <location>
        <begin position="97"/>
        <end position="117"/>
    </location>
</feature>